<gene>
    <name evidence="2" type="ORF">S03H2_17072</name>
</gene>
<name>X1HIB2_9ZZZZ</name>
<reference evidence="2" key="1">
    <citation type="journal article" date="2014" name="Front. Microbiol.">
        <title>High frequency of phylogenetically diverse reductive dehalogenase-homologous genes in deep subseafloor sedimentary metagenomes.</title>
        <authorList>
            <person name="Kawai M."/>
            <person name="Futagami T."/>
            <person name="Toyoda A."/>
            <person name="Takaki Y."/>
            <person name="Nishi S."/>
            <person name="Hori S."/>
            <person name="Arai W."/>
            <person name="Tsubouchi T."/>
            <person name="Morono Y."/>
            <person name="Uchiyama I."/>
            <person name="Ito T."/>
            <person name="Fujiyama A."/>
            <person name="Inagaki F."/>
            <person name="Takami H."/>
        </authorList>
    </citation>
    <scope>NUCLEOTIDE SEQUENCE</scope>
    <source>
        <strain evidence="2">Expedition CK06-06</strain>
    </source>
</reference>
<feature type="non-terminal residue" evidence="2">
    <location>
        <position position="1"/>
    </location>
</feature>
<sequence length="42" mass="4711">QAKHPGMWGKMSPMTIEDGEPVSPQYRHLTSLVSEPLPEDAY</sequence>
<proteinExistence type="predicted"/>
<organism evidence="2">
    <name type="scientific">marine sediment metagenome</name>
    <dbReference type="NCBI Taxonomy" id="412755"/>
    <lineage>
        <taxon>unclassified sequences</taxon>
        <taxon>metagenomes</taxon>
        <taxon>ecological metagenomes</taxon>
    </lineage>
</organism>
<feature type="region of interest" description="Disordered" evidence="1">
    <location>
        <begin position="1"/>
        <end position="22"/>
    </location>
</feature>
<protein>
    <submittedName>
        <fullName evidence="2">Uncharacterized protein</fullName>
    </submittedName>
</protein>
<evidence type="ECO:0000256" key="1">
    <source>
        <dbReference type="SAM" id="MobiDB-lite"/>
    </source>
</evidence>
<evidence type="ECO:0000313" key="2">
    <source>
        <dbReference type="EMBL" id="GAH45023.1"/>
    </source>
</evidence>
<dbReference type="AlphaFoldDB" id="X1HIB2"/>
<comment type="caution">
    <text evidence="2">The sequence shown here is derived from an EMBL/GenBank/DDBJ whole genome shotgun (WGS) entry which is preliminary data.</text>
</comment>
<dbReference type="EMBL" id="BARU01008779">
    <property type="protein sequence ID" value="GAH45023.1"/>
    <property type="molecule type" value="Genomic_DNA"/>
</dbReference>
<accession>X1HIB2</accession>